<dbReference type="PANTHER" id="PTHR11748">
    <property type="entry name" value="D-LACTATE DEHYDROGENASE"/>
    <property type="match status" value="1"/>
</dbReference>
<keyword evidence="2" id="KW-0285">Flavoprotein</keyword>
<dbReference type="SUPFAM" id="SSF55103">
    <property type="entry name" value="FAD-linked oxidases, C-terminal domain"/>
    <property type="match status" value="1"/>
</dbReference>
<evidence type="ECO:0000259" key="4">
    <source>
        <dbReference type="PROSITE" id="PS51387"/>
    </source>
</evidence>
<dbReference type="Pfam" id="PF01565">
    <property type="entry name" value="FAD_binding_4"/>
    <property type="match status" value="1"/>
</dbReference>
<evidence type="ECO:0000256" key="1">
    <source>
        <dbReference type="ARBA" id="ARBA00008000"/>
    </source>
</evidence>
<dbReference type="InterPro" id="IPR016166">
    <property type="entry name" value="FAD-bd_PCMH"/>
</dbReference>
<organism evidence="5 6">
    <name type="scientific">Massilia violaceinigra</name>
    <dbReference type="NCBI Taxonomy" id="2045208"/>
    <lineage>
        <taxon>Bacteria</taxon>
        <taxon>Pseudomonadati</taxon>
        <taxon>Pseudomonadota</taxon>
        <taxon>Betaproteobacteria</taxon>
        <taxon>Burkholderiales</taxon>
        <taxon>Oxalobacteraceae</taxon>
        <taxon>Telluria group</taxon>
        <taxon>Massilia</taxon>
    </lineage>
</organism>
<dbReference type="Gene3D" id="3.30.43.10">
    <property type="entry name" value="Uridine Diphospho-n-acetylenolpyruvylglucosamine Reductase, domain 2"/>
    <property type="match status" value="1"/>
</dbReference>
<dbReference type="InterPro" id="IPR016170">
    <property type="entry name" value="Cytok_DH_C_sf"/>
</dbReference>
<protein>
    <recommendedName>
        <fullName evidence="4">FAD-binding PCMH-type domain-containing protein</fullName>
    </recommendedName>
</protein>
<sequence>MAYTQSDHPSNNITGRATDVRGQVRPACVRDVIKLVRAARENGTPLYPFSTGLNFGYGGKSPTMAGSLLVDLGALNSIRMTVDKRNGRVLPVAVIGPGVTQGALYDFLEEHHPNLTFNVTGSARATSIIGNALDRGVGYFGPRKEDLFGLAVVCGNGKLLRTGFRRLKRSPLGTSNPYGLGPILDGLFFQSNFGIVVSACFRLVPKRPRQVALSLSLRREEDLPAFIDELANCKREGLIESVTHIANRARTHATLAYGVTRYLEEECAYTPERAFGEAESVMDLIAPGEWASLGAITGTRAQVKANLAEIRKRMKGLARVRPITHQLLDTAYAVAHKLRFIPVARANAAAIAAIRPLHTLALGVPTDAAIDNLLWKFGRTDLNAAQLDQSNCGLLFINPALPLDGAFVAKFIDEMKKTAARHYHDTLYITINIETPTSLVAVINLLFDRSNLEGVKRAHFCADRMLDKIHAMGLEVYRARADMMAAIVRRDPHYWALIHSLKTRLDPDGIIAPGRYDAQPAAPSPKPPPSRS</sequence>
<keyword evidence="6" id="KW-1185">Reference proteome</keyword>
<dbReference type="InterPro" id="IPR016164">
    <property type="entry name" value="FAD-linked_Oxase-like_C"/>
</dbReference>
<dbReference type="GO" id="GO:0071949">
    <property type="term" value="F:FAD binding"/>
    <property type="evidence" value="ECO:0007669"/>
    <property type="project" value="InterPro"/>
</dbReference>
<keyword evidence="3" id="KW-0274">FAD</keyword>
<evidence type="ECO:0000256" key="2">
    <source>
        <dbReference type="ARBA" id="ARBA00022630"/>
    </source>
</evidence>
<dbReference type="SUPFAM" id="SSF56176">
    <property type="entry name" value="FAD-binding/transporter-associated domain-like"/>
    <property type="match status" value="1"/>
</dbReference>
<accession>A0A2D2DF01</accession>
<dbReference type="Proteomes" id="UP000229897">
    <property type="component" value="Chromosome"/>
</dbReference>
<dbReference type="InterPro" id="IPR006094">
    <property type="entry name" value="Oxid_FAD_bind_N"/>
</dbReference>
<dbReference type="Gene3D" id="3.40.462.10">
    <property type="entry name" value="FAD-linked oxidases, C-terminal domain"/>
    <property type="match status" value="1"/>
</dbReference>
<dbReference type="EMBL" id="CP024608">
    <property type="protein sequence ID" value="ATQ73544.1"/>
    <property type="molecule type" value="Genomic_DNA"/>
</dbReference>
<dbReference type="InterPro" id="IPR016167">
    <property type="entry name" value="FAD-bd_PCMH_sub1"/>
</dbReference>
<dbReference type="AlphaFoldDB" id="A0A2D2DF01"/>
<dbReference type="RefSeq" id="WP_099873569.1">
    <property type="nucleotide sequence ID" value="NZ_CP024608.1"/>
</dbReference>
<dbReference type="PROSITE" id="PS51387">
    <property type="entry name" value="FAD_PCMH"/>
    <property type="match status" value="1"/>
</dbReference>
<feature type="domain" description="FAD-binding PCMH-type" evidence="4">
    <location>
        <begin position="13"/>
        <end position="206"/>
    </location>
</feature>
<dbReference type="Gene3D" id="3.30.465.10">
    <property type="match status" value="1"/>
</dbReference>
<reference evidence="5" key="1">
    <citation type="submission" date="2017-10" db="EMBL/GenBank/DDBJ databases">
        <title>Massilia psychrophilum sp. nov., a novel purple-pigmented bacterium isolated from Tianshan glacier, Xinjiang Municipality, China.</title>
        <authorList>
            <person name="Wang H."/>
        </authorList>
    </citation>
    <scope>NUCLEOTIDE SEQUENCE [LARGE SCALE GENOMIC DNA]</scope>
    <source>
        <strain evidence="5">B2</strain>
    </source>
</reference>
<dbReference type="OrthoDB" id="9811557at2"/>
<evidence type="ECO:0000313" key="5">
    <source>
        <dbReference type="EMBL" id="ATQ73544.1"/>
    </source>
</evidence>
<dbReference type="GO" id="GO:1903457">
    <property type="term" value="P:lactate catabolic process"/>
    <property type="evidence" value="ECO:0007669"/>
    <property type="project" value="TreeGrafter"/>
</dbReference>
<name>A0A2D2DF01_9BURK</name>
<dbReference type="KEGG" id="mass:CR152_02750"/>
<proteinExistence type="inferred from homology"/>
<evidence type="ECO:0000313" key="6">
    <source>
        <dbReference type="Proteomes" id="UP000229897"/>
    </source>
</evidence>
<comment type="similarity">
    <text evidence="1">Belongs to the FAD-binding oxidoreductase/transferase type 4 family.</text>
</comment>
<dbReference type="GO" id="GO:0004458">
    <property type="term" value="F:D-lactate dehydrogenase (cytochrome) activity"/>
    <property type="evidence" value="ECO:0007669"/>
    <property type="project" value="TreeGrafter"/>
</dbReference>
<dbReference type="InterPro" id="IPR016169">
    <property type="entry name" value="FAD-bd_PCMH_sub2"/>
</dbReference>
<evidence type="ECO:0000256" key="3">
    <source>
        <dbReference type="ARBA" id="ARBA00022827"/>
    </source>
</evidence>
<dbReference type="GO" id="GO:0008720">
    <property type="term" value="F:D-lactate dehydrogenase (NAD+) activity"/>
    <property type="evidence" value="ECO:0007669"/>
    <property type="project" value="TreeGrafter"/>
</dbReference>
<gene>
    <name evidence="5" type="ORF">CR152_02750</name>
</gene>
<dbReference type="PANTHER" id="PTHR11748:SF111">
    <property type="entry name" value="D-LACTATE DEHYDROGENASE, MITOCHONDRIAL-RELATED"/>
    <property type="match status" value="1"/>
</dbReference>
<dbReference type="InterPro" id="IPR036318">
    <property type="entry name" value="FAD-bd_PCMH-like_sf"/>
</dbReference>